<comment type="caution">
    <text evidence="2">The sequence shown here is derived from an EMBL/GenBank/DDBJ whole genome shotgun (WGS) entry which is preliminary data.</text>
</comment>
<gene>
    <name evidence="2" type="ORF">J2X07_000514</name>
</gene>
<evidence type="ECO:0000313" key="2">
    <source>
        <dbReference type="EMBL" id="MDR7071539.1"/>
    </source>
</evidence>
<dbReference type="InterPro" id="IPR024775">
    <property type="entry name" value="DinB-like"/>
</dbReference>
<protein>
    <submittedName>
        <fullName evidence="2">Damage-inducible protein DinB</fullName>
    </submittedName>
</protein>
<dbReference type="Proteomes" id="UP001258181">
    <property type="component" value="Unassembled WGS sequence"/>
</dbReference>
<dbReference type="Pfam" id="PF12867">
    <property type="entry name" value="DinB_2"/>
    <property type="match status" value="1"/>
</dbReference>
<organism evidence="2 3">
    <name type="scientific">Fictibacillus barbaricus</name>
    <dbReference type="NCBI Taxonomy" id="182136"/>
    <lineage>
        <taxon>Bacteria</taxon>
        <taxon>Bacillati</taxon>
        <taxon>Bacillota</taxon>
        <taxon>Bacilli</taxon>
        <taxon>Bacillales</taxon>
        <taxon>Fictibacillaceae</taxon>
        <taxon>Fictibacillus</taxon>
    </lineage>
</organism>
<dbReference type="Gene3D" id="1.20.120.450">
    <property type="entry name" value="dinb family like domain"/>
    <property type="match status" value="1"/>
</dbReference>
<accession>A0ABU1TWE6</accession>
<sequence length="161" mass="18970">MDNKTVLMRQMEANHNEPNWFVPVEKALDGLTEEQASQKTGNSNSIWEIVTHLVFWNERYLSRFKGITPAKSIESNDESFEKEENENWEKTKQRLQHVLTDWKSLLKEADDEFLQRSAHDDRHDPWYSVIANINIHNAYHIGQIIEIRKTTGNWDPKNGVH</sequence>
<dbReference type="InterPro" id="IPR034660">
    <property type="entry name" value="DinB/YfiT-like"/>
</dbReference>
<evidence type="ECO:0000313" key="3">
    <source>
        <dbReference type="Proteomes" id="UP001258181"/>
    </source>
</evidence>
<dbReference type="EMBL" id="JAVDWA010000001">
    <property type="protein sequence ID" value="MDR7071539.1"/>
    <property type="molecule type" value="Genomic_DNA"/>
</dbReference>
<keyword evidence="3" id="KW-1185">Reference proteome</keyword>
<reference evidence="2 3" key="1">
    <citation type="submission" date="2023-07" db="EMBL/GenBank/DDBJ databases">
        <title>Sorghum-associated microbial communities from plants grown in Nebraska, USA.</title>
        <authorList>
            <person name="Schachtman D."/>
        </authorList>
    </citation>
    <scope>NUCLEOTIDE SEQUENCE [LARGE SCALE GENOMIC DNA]</scope>
    <source>
        <strain evidence="2 3">BE211</strain>
    </source>
</reference>
<feature type="domain" description="DinB-like" evidence="1">
    <location>
        <begin position="25"/>
        <end position="144"/>
    </location>
</feature>
<evidence type="ECO:0000259" key="1">
    <source>
        <dbReference type="Pfam" id="PF12867"/>
    </source>
</evidence>
<dbReference type="RefSeq" id="WP_310256133.1">
    <property type="nucleotide sequence ID" value="NZ_JAVDWA010000001.1"/>
</dbReference>
<name>A0ABU1TWE6_9BACL</name>
<proteinExistence type="predicted"/>
<dbReference type="SUPFAM" id="SSF109854">
    <property type="entry name" value="DinB/YfiT-like putative metalloenzymes"/>
    <property type="match status" value="1"/>
</dbReference>